<evidence type="ECO:0000256" key="4">
    <source>
        <dbReference type="SAM" id="SignalP"/>
    </source>
</evidence>
<dbReference type="GeneID" id="8619736"/>
<dbReference type="STRING" id="44689.Q86KD9"/>
<dbReference type="HOGENOM" id="CLU_268269_0_0_1"/>
<feature type="disulfide bond" evidence="1">
    <location>
        <begin position="901"/>
        <end position="911"/>
    </location>
</feature>
<evidence type="ECO:0000313" key="6">
    <source>
        <dbReference type="EMBL" id="EAL69967.1"/>
    </source>
</evidence>
<dbReference type="AlphaFoldDB" id="Q86KD9"/>
<keyword evidence="3" id="KW-0812">Transmembrane</keyword>
<sequence>MGFTKILFFFIIIKTIILSINALSIDRYEQINNTITVYGSGFGSDATVLAFKINSSYYSKSSLIFDVIDTQVSFNMTENWVYNGMLQAILNGNEVFEYGNIEIVPILNVFTVPNNNLGTSYPFEATIGGYHFDASLVGADILMDGNNITNCNVTSRANDFPIGYRCLIPPGVGSFNITVKVASKISNSLTKWYNPPRSTSIDPVFSFSNSSTTIRGNDFQSGAFDKTIVTFDGVEAEVISSSYDSIVVKHDNSLKPIDPGGFKTTLTVGGQIASFPYGNLFAYTKYSVFASRVDVSGTYTIDLLYPNWNYTDLMFNNISVRGYCQATPYPGLENQMDLIIRLICDFPPSIKSGNAYFTDTISIYNFNILFSPYVSIPSTQQINDIPPEGCEITLIGKHFDTIMFDGSPNNLVVNYNGNNYTNYNLINSTYMTFNIPAGSGTNNYLFILSNVNTTQQPFIVSYYVPEIEIYSIIQNNQSLVIKGSNFSDITLMTITLATIDISSTCVGNSTDITCGPTLPVGVKSGELLIESPGYKSASSIFYFIPVITSINPKSFDTKTYNTLTITGVYFETIDPVSLKTNNLQVLVDNQALLSVLVNPNTISITISPGVGSNHEVKVSVNQTRVSNIETFTYYPPTISNYVQLNNQFEISGDYFGINSKDNKVYYNNILIDSKLTSTGNIQFTLLDNFSNGELYITVGDQKSNVVPTVLAPVITSISKKPYVDGSSVITVSGRYFSNLNYQTQQPTPMTFEFTLDNDPSDPNVLSCNYINSISYSCKFTTVGYGNAILVATKTDESTSLKSNTFSISYQEPKVIQSTSLFYQVPGLINITVESYSSNSLQVFVSDSECTNPIVLLNKQIQCNYSADVPPNTDGKSLNITVISNQMVGINEVFYYSKRYECPNNCSNHGICNFVNGQCQCSNDWQSNDCSQEKQQPLPEPSVDNNGKTTLNGNDNINFTVSITHLREIDINDKTIKLLSLKDIKWNNRTQISKTDSYFNGTFENDSVQVELDVTYYKDEENIDFAGDSILIPSNSMKYIILISNWNFTSSTNNLQVIYDSQTTAYYDDGCDIIQSNSSSNVNEGSKISESVTWFQVVSGNSAMDAKFSRRMFVDEKVRMASVSILDPTDPLYSLTNRSDTFNKLIAITTPYFKSNVKLDPSFSSLIQPSTSTSECDENKWKIPVIAVLCSVGGATIIGISAAMIYKSYRNKQIVLKLSSKLKNFK</sequence>
<comment type="caution">
    <text evidence="6">The sequence shown here is derived from an EMBL/GenBank/DDBJ whole genome shotgun (WGS) entry which is preliminary data.</text>
</comment>
<evidence type="ECO:0000313" key="7">
    <source>
        <dbReference type="Proteomes" id="UP000002195"/>
    </source>
</evidence>
<dbReference type="InterPro" id="IPR000742">
    <property type="entry name" value="EGF"/>
</dbReference>
<dbReference type="CDD" id="cd00054">
    <property type="entry name" value="EGF_CA"/>
    <property type="match status" value="1"/>
</dbReference>
<dbReference type="SMART" id="SM00429">
    <property type="entry name" value="IPT"/>
    <property type="match status" value="2"/>
</dbReference>
<dbReference type="PhylomeDB" id="Q86KD9"/>
<dbReference type="dictyBase" id="DDB_G0274149"/>
<feature type="disulfide bond" evidence="1">
    <location>
        <begin position="920"/>
        <end position="929"/>
    </location>
</feature>
<dbReference type="Pfam" id="PF01833">
    <property type="entry name" value="TIG"/>
    <property type="match status" value="2"/>
</dbReference>
<proteinExistence type="predicted"/>
<keyword evidence="4" id="KW-0732">Signal</keyword>
<keyword evidence="3" id="KW-1133">Transmembrane helix</keyword>
<feature type="transmembrane region" description="Helical" evidence="3">
    <location>
        <begin position="1182"/>
        <end position="1205"/>
    </location>
</feature>
<comment type="caution">
    <text evidence="1">Lacks conserved residue(s) required for the propagation of feature annotation.</text>
</comment>
<evidence type="ECO:0000256" key="1">
    <source>
        <dbReference type="PROSITE-ProRule" id="PRU00076"/>
    </source>
</evidence>
<dbReference type="RefSeq" id="XP_644308.1">
    <property type="nucleotide sequence ID" value="XM_639216.1"/>
</dbReference>
<dbReference type="InterPro" id="IPR002909">
    <property type="entry name" value="IPT_dom"/>
</dbReference>
<dbReference type="InterPro" id="IPR013783">
    <property type="entry name" value="Ig-like_fold"/>
</dbReference>
<dbReference type="PaxDb" id="44689-DDB0167529"/>
<evidence type="ECO:0000256" key="3">
    <source>
        <dbReference type="SAM" id="Phobius"/>
    </source>
</evidence>
<keyword evidence="1" id="KW-1015">Disulfide bond</keyword>
<evidence type="ECO:0000259" key="5">
    <source>
        <dbReference type="PROSITE" id="PS50026"/>
    </source>
</evidence>
<dbReference type="Proteomes" id="UP000002195">
    <property type="component" value="Unassembled WGS sequence"/>
</dbReference>
<organism evidence="6 7">
    <name type="scientific">Dictyostelium discoideum</name>
    <name type="common">Social amoeba</name>
    <dbReference type="NCBI Taxonomy" id="44689"/>
    <lineage>
        <taxon>Eukaryota</taxon>
        <taxon>Amoebozoa</taxon>
        <taxon>Evosea</taxon>
        <taxon>Eumycetozoa</taxon>
        <taxon>Dictyostelia</taxon>
        <taxon>Dictyosteliales</taxon>
        <taxon>Dictyosteliaceae</taxon>
        <taxon>Dictyostelium</taxon>
    </lineage>
</organism>
<dbReference type="SUPFAM" id="SSF81296">
    <property type="entry name" value="E set domains"/>
    <property type="match status" value="2"/>
</dbReference>
<feature type="region of interest" description="Disordered" evidence="2">
    <location>
        <begin position="929"/>
        <end position="949"/>
    </location>
</feature>
<dbReference type="EMBL" id="AAFI02000012">
    <property type="protein sequence ID" value="EAL69967.1"/>
    <property type="molecule type" value="Genomic_DNA"/>
</dbReference>
<reference evidence="6 7" key="1">
    <citation type="journal article" date="2005" name="Nature">
        <title>The genome of the social amoeba Dictyostelium discoideum.</title>
        <authorList>
            <consortium name="The Dictyostelium discoideum Sequencing Consortium"/>
            <person name="Eichinger L."/>
            <person name="Pachebat J.A."/>
            <person name="Glockner G."/>
            <person name="Rajandream M.A."/>
            <person name="Sucgang R."/>
            <person name="Berriman M."/>
            <person name="Song J."/>
            <person name="Olsen R."/>
            <person name="Szafranski K."/>
            <person name="Xu Q."/>
            <person name="Tunggal B."/>
            <person name="Kummerfeld S."/>
            <person name="Madera M."/>
            <person name="Konfortov B.A."/>
            <person name="Rivero F."/>
            <person name="Bankier A.T."/>
            <person name="Lehmann R."/>
            <person name="Hamlin N."/>
            <person name="Davies R."/>
            <person name="Gaudet P."/>
            <person name="Fey P."/>
            <person name="Pilcher K."/>
            <person name="Chen G."/>
            <person name="Saunders D."/>
            <person name="Sodergren E."/>
            <person name="Davis P."/>
            <person name="Kerhornou A."/>
            <person name="Nie X."/>
            <person name="Hall N."/>
            <person name="Anjard C."/>
            <person name="Hemphill L."/>
            <person name="Bason N."/>
            <person name="Farbrother P."/>
            <person name="Desany B."/>
            <person name="Just E."/>
            <person name="Morio T."/>
            <person name="Rost R."/>
            <person name="Churcher C."/>
            <person name="Cooper J."/>
            <person name="Haydock S."/>
            <person name="van Driessche N."/>
            <person name="Cronin A."/>
            <person name="Goodhead I."/>
            <person name="Muzny D."/>
            <person name="Mourier T."/>
            <person name="Pain A."/>
            <person name="Lu M."/>
            <person name="Harper D."/>
            <person name="Lindsay R."/>
            <person name="Hauser H."/>
            <person name="James K."/>
            <person name="Quiles M."/>
            <person name="Madan Babu M."/>
            <person name="Saito T."/>
            <person name="Buchrieser C."/>
            <person name="Wardroper A."/>
            <person name="Felder M."/>
            <person name="Thangavelu M."/>
            <person name="Johnson D."/>
            <person name="Knights A."/>
            <person name="Loulseged H."/>
            <person name="Mungall K."/>
            <person name="Oliver K."/>
            <person name="Price C."/>
            <person name="Quail M.A."/>
            <person name="Urushihara H."/>
            <person name="Hernandez J."/>
            <person name="Rabbinowitsch E."/>
            <person name="Steffen D."/>
            <person name="Sanders M."/>
            <person name="Ma J."/>
            <person name="Kohara Y."/>
            <person name="Sharp S."/>
            <person name="Simmonds M."/>
            <person name="Spiegler S."/>
            <person name="Tivey A."/>
            <person name="Sugano S."/>
            <person name="White B."/>
            <person name="Walker D."/>
            <person name="Woodward J."/>
            <person name="Winckler T."/>
            <person name="Tanaka Y."/>
            <person name="Shaulsky G."/>
            <person name="Schleicher M."/>
            <person name="Weinstock G."/>
            <person name="Rosenthal A."/>
            <person name="Cox E.C."/>
            <person name="Chisholm R.L."/>
            <person name="Gibbs R."/>
            <person name="Loomis W.F."/>
            <person name="Platzer M."/>
            <person name="Kay R.R."/>
            <person name="Williams J."/>
            <person name="Dear P.H."/>
            <person name="Noegel A.A."/>
            <person name="Barrell B."/>
            <person name="Kuspa A."/>
        </authorList>
    </citation>
    <scope>NUCLEOTIDE SEQUENCE [LARGE SCALE GENOMIC DNA]</scope>
    <source>
        <strain evidence="6 7">AX4</strain>
    </source>
</reference>
<dbReference type="Gene3D" id="2.10.25.10">
    <property type="entry name" value="Laminin"/>
    <property type="match status" value="1"/>
</dbReference>
<dbReference type="PANTHER" id="PTHR31378">
    <property type="entry name" value="EGF-LIKE DOMAIN-CONTAINING PROTEIN-RELATED-RELATED"/>
    <property type="match status" value="1"/>
</dbReference>
<dbReference type="PANTHER" id="PTHR31378:SF14">
    <property type="entry name" value="EGF-LIKE DOMAIN-CONTAINING PROTEIN"/>
    <property type="match status" value="1"/>
</dbReference>
<dbReference type="Gene3D" id="2.60.40.10">
    <property type="entry name" value="Immunoglobulins"/>
    <property type="match status" value="2"/>
</dbReference>
<dbReference type="FunCoup" id="Q86KD9">
    <property type="interactions" value="877"/>
</dbReference>
<gene>
    <name evidence="6" type="ORF">DDB_G0274149</name>
</gene>
<feature type="chain" id="PRO_5004300764" description="EGF-like domain-containing protein" evidence="4">
    <location>
        <begin position="23"/>
        <end position="1225"/>
    </location>
</feature>
<keyword evidence="3" id="KW-0472">Membrane</keyword>
<evidence type="ECO:0000256" key="2">
    <source>
        <dbReference type="SAM" id="MobiDB-lite"/>
    </source>
</evidence>
<dbReference type="InterPro" id="IPR014756">
    <property type="entry name" value="Ig_E-set"/>
</dbReference>
<feature type="signal peptide" evidence="4">
    <location>
        <begin position="1"/>
        <end position="22"/>
    </location>
</feature>
<dbReference type="OMA" id="ANWASIT"/>
<feature type="domain" description="EGF-like" evidence="5">
    <location>
        <begin position="897"/>
        <end position="930"/>
    </location>
</feature>
<dbReference type="PROSITE" id="PS50026">
    <property type="entry name" value="EGF_3"/>
    <property type="match status" value="1"/>
</dbReference>
<accession>Q86KD9</accession>
<protein>
    <recommendedName>
        <fullName evidence="5">EGF-like domain-containing protein</fullName>
    </recommendedName>
</protein>
<dbReference type="InParanoid" id="Q86KD9"/>
<dbReference type="eggNOG" id="ENOG502RBSS">
    <property type="taxonomic scope" value="Eukaryota"/>
</dbReference>
<accession>Q554L5</accession>
<dbReference type="VEuPathDB" id="AmoebaDB:DDB_G0274149"/>
<name>Q86KD9_DICDI</name>
<dbReference type="CDD" id="cd00102">
    <property type="entry name" value="IPT"/>
    <property type="match status" value="1"/>
</dbReference>
<keyword evidence="7" id="KW-1185">Reference proteome</keyword>
<dbReference type="KEGG" id="ddi:DDB_G0274149"/>
<keyword evidence="1" id="KW-0245">EGF-like domain</keyword>